<sequence length="154" mass="17878">MKQRIILPPSDHERGYPRASAAVEALRAAARRSKQDGKPMEVIIRDWQVPRSDPQRKTLWMWHGEVASDLTVRTGARWNKDDVHELVFLPRFMPQRELVDPETGEVLHRPIRTSGPAPEDDDRDMRSIVSDAMEQYMAWCYQMGIEITVPEEGW</sequence>
<name>A0A540VN01_9GAMM</name>
<dbReference type="InterPro" id="IPR036619">
    <property type="entry name" value="NinB_sf"/>
</dbReference>
<evidence type="ECO:0000313" key="1">
    <source>
        <dbReference type="EMBL" id="TQE98147.1"/>
    </source>
</evidence>
<reference evidence="1 2" key="1">
    <citation type="submission" date="2019-06" db="EMBL/GenBank/DDBJ databases">
        <title>Metagenome assembled Genome of Spiribacter salinus SL48-SHIP from the microbial mat of Salt Lake 48 (Novosibirsk region, Russia).</title>
        <authorList>
            <person name="Shipova A."/>
            <person name="Rozanov A.S."/>
            <person name="Bryanskaya A.V."/>
            <person name="Peltek S.E."/>
        </authorList>
    </citation>
    <scope>NUCLEOTIDE SEQUENCE [LARGE SCALE GENOMIC DNA]</scope>
    <source>
        <strain evidence="1">SL48-SHIP-2</strain>
    </source>
</reference>
<dbReference type="SUPFAM" id="SSF103370">
    <property type="entry name" value="NinB"/>
    <property type="match status" value="1"/>
</dbReference>
<proteinExistence type="predicted"/>
<organism evidence="1 2">
    <name type="scientific">Spiribacter salinus</name>
    <dbReference type="NCBI Taxonomy" id="1335746"/>
    <lineage>
        <taxon>Bacteria</taxon>
        <taxon>Pseudomonadati</taxon>
        <taxon>Pseudomonadota</taxon>
        <taxon>Gammaproteobacteria</taxon>
        <taxon>Chromatiales</taxon>
        <taxon>Ectothiorhodospiraceae</taxon>
        <taxon>Spiribacter</taxon>
    </lineage>
</organism>
<dbReference type="AlphaFoldDB" id="A0A540VN01"/>
<dbReference type="Gene3D" id="1.10.3790.10">
    <property type="entry name" value="NinB"/>
    <property type="match status" value="1"/>
</dbReference>
<dbReference type="EMBL" id="VIFK01000269">
    <property type="protein sequence ID" value="TQE98147.1"/>
    <property type="molecule type" value="Genomic_DNA"/>
</dbReference>
<evidence type="ECO:0000313" key="2">
    <source>
        <dbReference type="Proteomes" id="UP000315400"/>
    </source>
</evidence>
<protein>
    <submittedName>
        <fullName evidence="1">Uncharacterized protein</fullName>
    </submittedName>
</protein>
<accession>A0A540VN01</accession>
<gene>
    <name evidence="1" type="ORF">FKY71_15330</name>
</gene>
<dbReference type="Proteomes" id="UP000315400">
    <property type="component" value="Unassembled WGS sequence"/>
</dbReference>
<comment type="caution">
    <text evidence="1">The sequence shown here is derived from an EMBL/GenBank/DDBJ whole genome shotgun (WGS) entry which is preliminary data.</text>
</comment>